<feature type="compositionally biased region" description="Low complexity" evidence="1">
    <location>
        <begin position="1"/>
        <end position="23"/>
    </location>
</feature>
<name>A0A9N8EKD6_9STRA</name>
<gene>
    <name evidence="2" type="ORF">SEMRO_1355_G265460.1</name>
</gene>
<protein>
    <submittedName>
        <fullName evidence="2">Uncharacterized protein</fullName>
    </submittedName>
</protein>
<proteinExistence type="predicted"/>
<reference evidence="2" key="1">
    <citation type="submission" date="2020-06" db="EMBL/GenBank/DDBJ databases">
        <authorList>
            <consortium name="Plant Systems Biology data submission"/>
        </authorList>
    </citation>
    <scope>NUCLEOTIDE SEQUENCE</scope>
    <source>
        <strain evidence="2">D6</strain>
    </source>
</reference>
<dbReference type="OrthoDB" id="49375at2759"/>
<feature type="compositionally biased region" description="Low complexity" evidence="1">
    <location>
        <begin position="55"/>
        <end position="68"/>
    </location>
</feature>
<dbReference type="EMBL" id="CAICTM010001353">
    <property type="protein sequence ID" value="CAB9522891.1"/>
    <property type="molecule type" value="Genomic_DNA"/>
</dbReference>
<evidence type="ECO:0000313" key="3">
    <source>
        <dbReference type="Proteomes" id="UP001153069"/>
    </source>
</evidence>
<feature type="compositionally biased region" description="Polar residues" evidence="1">
    <location>
        <begin position="73"/>
        <end position="90"/>
    </location>
</feature>
<sequence>MLKQPSNLSTTASSNSNTNSGNTAPLISLGEHHQDPFATTLDTTKAVAPSDPFAQETTTQQQEQTIQTDLLGINNNGSNLPESNPQQQQPDNKEEGVVDLLSM</sequence>
<keyword evidence="3" id="KW-1185">Reference proteome</keyword>
<accession>A0A9N8EKD6</accession>
<dbReference type="Proteomes" id="UP001153069">
    <property type="component" value="Unassembled WGS sequence"/>
</dbReference>
<organism evidence="2 3">
    <name type="scientific">Seminavis robusta</name>
    <dbReference type="NCBI Taxonomy" id="568900"/>
    <lineage>
        <taxon>Eukaryota</taxon>
        <taxon>Sar</taxon>
        <taxon>Stramenopiles</taxon>
        <taxon>Ochrophyta</taxon>
        <taxon>Bacillariophyta</taxon>
        <taxon>Bacillariophyceae</taxon>
        <taxon>Bacillariophycidae</taxon>
        <taxon>Naviculales</taxon>
        <taxon>Naviculaceae</taxon>
        <taxon>Seminavis</taxon>
    </lineage>
</organism>
<evidence type="ECO:0000313" key="2">
    <source>
        <dbReference type="EMBL" id="CAB9522891.1"/>
    </source>
</evidence>
<comment type="caution">
    <text evidence="2">The sequence shown here is derived from an EMBL/GenBank/DDBJ whole genome shotgun (WGS) entry which is preliminary data.</text>
</comment>
<dbReference type="AlphaFoldDB" id="A0A9N8EKD6"/>
<feature type="region of interest" description="Disordered" evidence="1">
    <location>
        <begin position="1"/>
        <end position="103"/>
    </location>
</feature>
<evidence type="ECO:0000256" key="1">
    <source>
        <dbReference type="SAM" id="MobiDB-lite"/>
    </source>
</evidence>